<dbReference type="GO" id="GO:0016874">
    <property type="term" value="F:ligase activity"/>
    <property type="evidence" value="ECO:0007669"/>
    <property type="project" value="UniProtKB-KW"/>
</dbReference>
<dbReference type="PANTHER" id="PTHR40037">
    <property type="entry name" value="PHOSPHOESTERASE YJCG-RELATED"/>
    <property type="match status" value="1"/>
</dbReference>
<gene>
    <name evidence="1" type="ORF">GCM10009821_17130</name>
</gene>
<name>A0ABN2W040_9ACTN</name>
<comment type="caution">
    <text evidence="1">The sequence shown here is derived from an EMBL/GenBank/DDBJ whole genome shotgun (WGS) entry which is preliminary data.</text>
</comment>
<dbReference type="Proteomes" id="UP001501480">
    <property type="component" value="Unassembled WGS sequence"/>
</dbReference>
<keyword evidence="1" id="KW-0436">Ligase</keyword>
<evidence type="ECO:0000313" key="1">
    <source>
        <dbReference type="EMBL" id="GAA2077984.1"/>
    </source>
</evidence>
<accession>A0ABN2W040</accession>
<keyword evidence="2" id="KW-1185">Reference proteome</keyword>
<sequence length="179" mass="19279">MRDDVTRPDDVRFGVAIAVPDPHGEQLRARRAAFGDPLAAQVPSHVTLLPPDAVPGDDLGCLTGRLRDVAASTAPFEITLQGTGTFRPVSPVVFVAVSRGIAETEILAARLREAVDPPPADFPFHPHVTVAQHLDDAALDRAYDDLAGFSCTFAVREFALYLHDDRAGWSPQDRFALSG</sequence>
<reference evidence="1 2" key="1">
    <citation type="journal article" date="2019" name="Int. J. Syst. Evol. Microbiol.">
        <title>The Global Catalogue of Microorganisms (GCM) 10K type strain sequencing project: providing services to taxonomists for standard genome sequencing and annotation.</title>
        <authorList>
            <consortium name="The Broad Institute Genomics Platform"/>
            <consortium name="The Broad Institute Genome Sequencing Center for Infectious Disease"/>
            <person name="Wu L."/>
            <person name="Ma J."/>
        </authorList>
    </citation>
    <scope>NUCLEOTIDE SEQUENCE [LARGE SCALE GENOMIC DNA]</scope>
    <source>
        <strain evidence="1 2">JCM 15749</strain>
    </source>
</reference>
<evidence type="ECO:0000313" key="2">
    <source>
        <dbReference type="Proteomes" id="UP001501480"/>
    </source>
</evidence>
<proteinExistence type="predicted"/>
<protein>
    <submittedName>
        <fullName evidence="1">2'-5' RNA ligase family protein</fullName>
    </submittedName>
</protein>
<dbReference type="EMBL" id="BAAAPY010000005">
    <property type="protein sequence ID" value="GAA2077984.1"/>
    <property type="molecule type" value="Genomic_DNA"/>
</dbReference>
<dbReference type="SUPFAM" id="SSF55144">
    <property type="entry name" value="LigT-like"/>
    <property type="match status" value="1"/>
</dbReference>
<dbReference type="RefSeq" id="WP_344326999.1">
    <property type="nucleotide sequence ID" value="NZ_BAAAPY010000005.1"/>
</dbReference>
<dbReference type="InterPro" id="IPR050580">
    <property type="entry name" value="2H_phosphoesterase_YjcG-like"/>
</dbReference>
<dbReference type="Gene3D" id="3.90.1140.10">
    <property type="entry name" value="Cyclic phosphodiesterase"/>
    <property type="match status" value="1"/>
</dbReference>
<dbReference type="InterPro" id="IPR009097">
    <property type="entry name" value="Cyclic_Pdiesterase"/>
</dbReference>
<dbReference type="PANTHER" id="PTHR40037:SF1">
    <property type="entry name" value="PHOSPHOESTERASE SAOUHSC_00951-RELATED"/>
    <property type="match status" value="1"/>
</dbReference>
<dbReference type="Pfam" id="PF13563">
    <property type="entry name" value="2_5_RNA_ligase2"/>
    <property type="match status" value="1"/>
</dbReference>
<organism evidence="1 2">
    <name type="scientific">Aeromicrobium halocynthiae</name>
    <dbReference type="NCBI Taxonomy" id="560557"/>
    <lineage>
        <taxon>Bacteria</taxon>
        <taxon>Bacillati</taxon>
        <taxon>Actinomycetota</taxon>
        <taxon>Actinomycetes</taxon>
        <taxon>Propionibacteriales</taxon>
        <taxon>Nocardioidaceae</taxon>
        <taxon>Aeromicrobium</taxon>
    </lineage>
</organism>